<dbReference type="InterPro" id="IPR001789">
    <property type="entry name" value="Sig_transdc_resp-reg_receiver"/>
</dbReference>
<keyword evidence="2" id="KW-0597">Phosphoprotein</keyword>
<dbReference type="InterPro" id="IPR000792">
    <property type="entry name" value="Tscrpt_reg_LuxR_C"/>
</dbReference>
<dbReference type="InterPro" id="IPR039420">
    <property type="entry name" value="WalR-like"/>
</dbReference>
<evidence type="ECO:0000313" key="5">
    <source>
        <dbReference type="Proteomes" id="UP000183585"/>
    </source>
</evidence>
<dbReference type="PANTHER" id="PTHR43214">
    <property type="entry name" value="TWO-COMPONENT RESPONSE REGULATOR"/>
    <property type="match status" value="1"/>
</dbReference>
<protein>
    <submittedName>
        <fullName evidence="4">Two component transcriptional regulator, LuxR family</fullName>
    </submittedName>
</protein>
<dbReference type="PROSITE" id="PS50110">
    <property type="entry name" value="RESPONSE_REGULATORY"/>
    <property type="match status" value="1"/>
</dbReference>
<evidence type="ECO:0000256" key="1">
    <source>
        <dbReference type="ARBA" id="ARBA00023125"/>
    </source>
</evidence>
<keyword evidence="5" id="KW-1185">Reference proteome</keyword>
<dbReference type="InterPro" id="IPR011006">
    <property type="entry name" value="CheY-like_superfamily"/>
</dbReference>
<dbReference type="SMART" id="SM00421">
    <property type="entry name" value="HTH_LUXR"/>
    <property type="match status" value="1"/>
</dbReference>
<dbReference type="GO" id="GO:0006355">
    <property type="term" value="P:regulation of DNA-templated transcription"/>
    <property type="evidence" value="ECO:0007669"/>
    <property type="project" value="InterPro"/>
</dbReference>
<feature type="modified residue" description="4-aspartylphosphate" evidence="2">
    <location>
        <position position="59"/>
    </location>
</feature>
<feature type="domain" description="Response regulatory" evidence="3">
    <location>
        <begin position="8"/>
        <end position="124"/>
    </location>
</feature>
<dbReference type="Pfam" id="PF00072">
    <property type="entry name" value="Response_reg"/>
    <property type="match status" value="1"/>
</dbReference>
<dbReference type="Pfam" id="PF00196">
    <property type="entry name" value="GerE"/>
    <property type="match status" value="1"/>
</dbReference>
<gene>
    <name evidence="4" type="ORF">GA0070563_12264</name>
</gene>
<dbReference type="SUPFAM" id="SSF52172">
    <property type="entry name" value="CheY-like"/>
    <property type="match status" value="1"/>
</dbReference>
<dbReference type="Proteomes" id="UP000183585">
    <property type="component" value="Unassembled WGS sequence"/>
</dbReference>
<evidence type="ECO:0000256" key="2">
    <source>
        <dbReference type="PROSITE-ProRule" id="PRU00169"/>
    </source>
</evidence>
<proteinExistence type="predicted"/>
<dbReference type="Gene3D" id="3.40.50.2300">
    <property type="match status" value="1"/>
</dbReference>
<sequence length="219" mass="23577">MGTEKPITAVVIDDHPAILAGVEGWLAAADPPIQVVATGSTIKAAWVPPGDSAQVVVLDLRLSTERSLAYGDLRRLVNAGRRVIVYTMLEDEQVALNCLDLGAVTFLTKTEGKEHLVAATIAAAEHRPYMPPALAGAIAANARSDQPRLSSREQEVLAEWFQSESKQMVAERIGITVRTVNTYLDRVRIKYANVGRPASTKAALVARAIQDGLIEADEL</sequence>
<accession>A0A1C5AWA8</accession>
<dbReference type="Gene3D" id="1.10.10.10">
    <property type="entry name" value="Winged helix-like DNA-binding domain superfamily/Winged helix DNA-binding domain"/>
    <property type="match status" value="1"/>
</dbReference>
<name>A0A1C5AWA8_9ACTN</name>
<dbReference type="SUPFAM" id="SSF46894">
    <property type="entry name" value="C-terminal effector domain of the bipartite response regulators"/>
    <property type="match status" value="1"/>
</dbReference>
<dbReference type="RefSeq" id="WP_074479058.1">
    <property type="nucleotide sequence ID" value="NZ_FMCT01000022.1"/>
</dbReference>
<dbReference type="SMART" id="SM00448">
    <property type="entry name" value="REC"/>
    <property type="match status" value="1"/>
</dbReference>
<organism evidence="4 5">
    <name type="scientific">Micromonospora carbonacea</name>
    <dbReference type="NCBI Taxonomy" id="47853"/>
    <lineage>
        <taxon>Bacteria</taxon>
        <taxon>Bacillati</taxon>
        <taxon>Actinomycetota</taxon>
        <taxon>Actinomycetes</taxon>
        <taxon>Micromonosporales</taxon>
        <taxon>Micromonosporaceae</taxon>
        <taxon>Micromonospora</taxon>
    </lineage>
</organism>
<dbReference type="InterPro" id="IPR036388">
    <property type="entry name" value="WH-like_DNA-bd_sf"/>
</dbReference>
<dbReference type="AlphaFoldDB" id="A0A1C5AWA8"/>
<dbReference type="GO" id="GO:0003677">
    <property type="term" value="F:DNA binding"/>
    <property type="evidence" value="ECO:0007669"/>
    <property type="project" value="UniProtKB-KW"/>
</dbReference>
<dbReference type="InterPro" id="IPR016032">
    <property type="entry name" value="Sig_transdc_resp-reg_C-effctor"/>
</dbReference>
<dbReference type="EMBL" id="FMCT01000022">
    <property type="protein sequence ID" value="SCF49467.1"/>
    <property type="molecule type" value="Genomic_DNA"/>
</dbReference>
<dbReference type="PANTHER" id="PTHR43214:SF43">
    <property type="entry name" value="TWO-COMPONENT RESPONSE REGULATOR"/>
    <property type="match status" value="1"/>
</dbReference>
<keyword evidence="1" id="KW-0238">DNA-binding</keyword>
<evidence type="ECO:0000259" key="3">
    <source>
        <dbReference type="PROSITE" id="PS50110"/>
    </source>
</evidence>
<evidence type="ECO:0000313" key="4">
    <source>
        <dbReference type="EMBL" id="SCF49467.1"/>
    </source>
</evidence>
<dbReference type="GO" id="GO:0000160">
    <property type="term" value="P:phosphorelay signal transduction system"/>
    <property type="evidence" value="ECO:0007669"/>
    <property type="project" value="InterPro"/>
</dbReference>
<reference evidence="5" key="1">
    <citation type="submission" date="2016-06" db="EMBL/GenBank/DDBJ databases">
        <authorList>
            <person name="Varghese N."/>
            <person name="Submissions Spin"/>
        </authorList>
    </citation>
    <scope>NUCLEOTIDE SEQUENCE [LARGE SCALE GENOMIC DNA]</scope>
    <source>
        <strain evidence="5">DSM 43168</strain>
    </source>
</reference>